<sequence length="86" mass="9087">MYAPFYLEDDDSNLIETSVYNGSFSIGEISNLTGALVGKNVTFTGSYKAISIGTGYSVGQSGTFDLELTGSNGQKIIVTFTITIGK</sequence>
<evidence type="ECO:0000313" key="2">
    <source>
        <dbReference type="Proteomes" id="UP000030487"/>
    </source>
</evidence>
<dbReference type="Proteomes" id="UP000030487">
    <property type="component" value="Unassembled WGS sequence"/>
</dbReference>
<name>A0ABR4Y5S7_9BACI</name>
<gene>
    <name evidence="1" type="ORF">CD31_00155</name>
</gene>
<dbReference type="EMBL" id="JPVR01000024">
    <property type="protein sequence ID" value="KGR89944.1"/>
    <property type="molecule type" value="Genomic_DNA"/>
</dbReference>
<keyword evidence="2" id="KW-1185">Reference proteome</keyword>
<evidence type="ECO:0000313" key="1">
    <source>
        <dbReference type="EMBL" id="KGR89944.1"/>
    </source>
</evidence>
<protein>
    <submittedName>
        <fullName evidence="1">Uncharacterized protein</fullName>
    </submittedName>
</protein>
<organism evidence="1 2">
    <name type="scientific">Lysinibacillus boronitolerans JCM 21713 = 10a = NBRC 103108</name>
    <dbReference type="NCBI Taxonomy" id="1294264"/>
    <lineage>
        <taxon>Bacteria</taxon>
        <taxon>Bacillati</taxon>
        <taxon>Bacillota</taxon>
        <taxon>Bacilli</taxon>
        <taxon>Bacillales</taxon>
        <taxon>Bacillaceae</taxon>
        <taxon>Lysinibacillus</taxon>
    </lineage>
</organism>
<comment type="caution">
    <text evidence="1">The sequence shown here is derived from an EMBL/GenBank/DDBJ whole genome shotgun (WGS) entry which is preliminary data.</text>
</comment>
<accession>A0ABR4Y5S7</accession>
<reference evidence="1 2" key="1">
    <citation type="submission" date="2014-02" db="EMBL/GenBank/DDBJ databases">
        <title>Draft genome sequence of Lysinibacillus boronitolerans NBRC 103108.</title>
        <authorList>
            <person name="Zhang F."/>
            <person name="Wang G."/>
            <person name="Zhang L."/>
        </authorList>
    </citation>
    <scope>NUCLEOTIDE SEQUENCE [LARGE SCALE GENOMIC DNA]</scope>
    <source>
        <strain evidence="1 2">NBRC 103108</strain>
    </source>
</reference>
<dbReference type="RefSeq" id="WP_036074770.1">
    <property type="nucleotide sequence ID" value="NZ_AVCW01000058.1"/>
</dbReference>
<proteinExistence type="predicted"/>